<dbReference type="EMBL" id="NWVW01000014">
    <property type="protein sequence ID" value="PHO09094.1"/>
    <property type="molecule type" value="Genomic_DNA"/>
</dbReference>
<comment type="caution">
    <text evidence="1">The sequence shown here is derived from an EMBL/GenBank/DDBJ whole genome shotgun (WGS) entry which is preliminary data.</text>
</comment>
<evidence type="ECO:0000313" key="1">
    <source>
        <dbReference type="EMBL" id="PHO09094.1"/>
    </source>
</evidence>
<organism evidence="1 2">
    <name type="scientific">Malaciobacter canalis</name>
    <dbReference type="NCBI Taxonomy" id="1912871"/>
    <lineage>
        <taxon>Bacteria</taxon>
        <taxon>Pseudomonadati</taxon>
        <taxon>Campylobacterota</taxon>
        <taxon>Epsilonproteobacteria</taxon>
        <taxon>Campylobacterales</taxon>
        <taxon>Arcobacteraceae</taxon>
        <taxon>Malaciobacter</taxon>
    </lineage>
</organism>
<dbReference type="Proteomes" id="UP000221384">
    <property type="component" value="Unassembled WGS sequence"/>
</dbReference>
<dbReference type="RefSeq" id="WP_099334983.1">
    <property type="nucleotide sequence ID" value="NZ_CP042812.1"/>
</dbReference>
<evidence type="ECO:0000313" key="2">
    <source>
        <dbReference type="Proteomes" id="UP000221384"/>
    </source>
</evidence>
<accession>A0ABX4LMJ7</accession>
<protein>
    <submittedName>
        <fullName evidence="1">Uncharacterized protein</fullName>
    </submittedName>
</protein>
<proteinExistence type="predicted"/>
<sequence>MKITNFSLTNKEVLELIPFINQIGLNNLSDSGRLKRKKRLGVWVYDKNSVTSFLNSINTNDYLSLSDTKVMLETNGIKDIFKRFSNKDETLKCNYRRVTNQFPMSVKNLIKFGYLDVVDGVSPMMIKKDSVVKTIKHFKGVIKSKPTPSISKVSKKKKPLNNSDYNSILLSLLQKVS</sequence>
<reference evidence="1 2" key="1">
    <citation type="submission" date="2017-09" db="EMBL/GenBank/DDBJ databases">
        <authorList>
            <person name="Perez-Cataluna A."/>
            <person name="Figueras M.J."/>
            <person name="Salas-Masso N."/>
        </authorList>
    </citation>
    <scope>NUCLEOTIDE SEQUENCE [LARGE SCALE GENOMIC DNA]</scope>
    <source>
        <strain evidence="1 2">F138-33</strain>
    </source>
</reference>
<name>A0ABX4LMJ7_9BACT</name>
<keyword evidence="2" id="KW-1185">Reference proteome</keyword>
<gene>
    <name evidence="1" type="ORF">CPG37_10880</name>
</gene>